<dbReference type="EMBL" id="JACIIZ010000002">
    <property type="protein sequence ID" value="MBB6250075.1"/>
    <property type="molecule type" value="Genomic_DNA"/>
</dbReference>
<dbReference type="GO" id="GO:0004519">
    <property type="term" value="F:endonuclease activity"/>
    <property type="evidence" value="ECO:0007669"/>
    <property type="project" value="InterPro"/>
</dbReference>
<evidence type="ECO:0000313" key="2">
    <source>
        <dbReference type="EMBL" id="MBB6250075.1"/>
    </source>
</evidence>
<dbReference type="Pfam" id="PF01939">
    <property type="entry name" value="NucS_C"/>
    <property type="match status" value="1"/>
</dbReference>
<feature type="domain" description="Endonuclease NucS C-terminal" evidence="1">
    <location>
        <begin position="25"/>
        <end position="101"/>
    </location>
</feature>
<dbReference type="InterPro" id="IPR048301">
    <property type="entry name" value="NucS_C"/>
</dbReference>
<dbReference type="Proteomes" id="UP000539175">
    <property type="component" value="Unassembled WGS sequence"/>
</dbReference>
<sequence length="362" mass="39570">MSIHHAIWTVGSPPAPLSRATLPSEKALEDMIVAAPQILSDSWMLIGRQERTAHGGIVDLLAIAPDGALVLIELKRDRTPRDVVAQALDYASWVEGLKPENIAAIHGRFAPGRNLADDFRARFGTDLDEETLNHAHEVVIVAAELDADSERIVSYLADRGIAINVLCFQVFTLGGQQVLSRAWLKDRVEPAPEITQAAGGAKEPWNGEFYASFGAGPHRSWDDAVDHGFISAGGASWYSKTLGLLKPGDRVWVKSPDHGFIGVGRVTGPAEPASGFTVRNAAGESVPALDLLTRADYHRAFADDPDKCEWFVPVEWIDTVPLNRAVREIGLFGNQNTVCRPLTPKWRTTVERLKACFPGFRE</sequence>
<reference evidence="2 3" key="1">
    <citation type="submission" date="2020-08" db="EMBL/GenBank/DDBJ databases">
        <title>Genomic Encyclopedia of Type Strains, Phase IV (KMG-IV): sequencing the most valuable type-strain genomes for metagenomic binning, comparative biology and taxonomic classification.</title>
        <authorList>
            <person name="Goeker M."/>
        </authorList>
    </citation>
    <scope>NUCLEOTIDE SEQUENCE [LARGE SCALE GENOMIC DNA]</scope>
    <source>
        <strain evidence="2 3">DSM 22198</strain>
    </source>
</reference>
<dbReference type="InterPro" id="IPR011856">
    <property type="entry name" value="tRNA_endonuc-like_dom_sf"/>
</dbReference>
<comment type="caution">
    <text evidence="2">The sequence shown here is derived from an EMBL/GenBank/DDBJ whole genome shotgun (WGS) entry which is preliminary data.</text>
</comment>
<protein>
    <recommendedName>
        <fullName evidence="1">Endonuclease NucS C-terminal domain-containing protein</fullName>
    </recommendedName>
</protein>
<name>A0A7X0AVY8_9PROT</name>
<proteinExistence type="predicted"/>
<accession>A0A7X0AVY8</accession>
<evidence type="ECO:0000259" key="1">
    <source>
        <dbReference type="Pfam" id="PF01939"/>
    </source>
</evidence>
<dbReference type="AlphaFoldDB" id="A0A7X0AVY8"/>
<organism evidence="2 3">
    <name type="scientific">Nitrospirillum iridis</name>
    <dbReference type="NCBI Taxonomy" id="765888"/>
    <lineage>
        <taxon>Bacteria</taxon>
        <taxon>Pseudomonadati</taxon>
        <taxon>Pseudomonadota</taxon>
        <taxon>Alphaproteobacteria</taxon>
        <taxon>Rhodospirillales</taxon>
        <taxon>Azospirillaceae</taxon>
        <taxon>Nitrospirillum</taxon>
    </lineage>
</organism>
<keyword evidence="3" id="KW-1185">Reference proteome</keyword>
<dbReference type="RefSeq" id="WP_184797360.1">
    <property type="nucleotide sequence ID" value="NZ_JACIIZ010000002.1"/>
</dbReference>
<evidence type="ECO:0000313" key="3">
    <source>
        <dbReference type="Proteomes" id="UP000539175"/>
    </source>
</evidence>
<gene>
    <name evidence="2" type="ORF">FHS74_000616</name>
</gene>
<dbReference type="GO" id="GO:0003676">
    <property type="term" value="F:nucleic acid binding"/>
    <property type="evidence" value="ECO:0007669"/>
    <property type="project" value="InterPro"/>
</dbReference>
<dbReference type="Gene3D" id="3.40.1350.10">
    <property type="match status" value="1"/>
</dbReference>